<dbReference type="OrthoDB" id="5382102at2759"/>
<feature type="compositionally biased region" description="Basic and acidic residues" evidence="1">
    <location>
        <begin position="1622"/>
        <end position="1635"/>
    </location>
</feature>
<feature type="compositionally biased region" description="Basic and acidic residues" evidence="1">
    <location>
        <begin position="271"/>
        <end position="282"/>
    </location>
</feature>
<feature type="compositionally biased region" description="Low complexity" evidence="1">
    <location>
        <begin position="609"/>
        <end position="626"/>
    </location>
</feature>
<name>A0A6A6TX29_9PEZI</name>
<sequence>MGVDSRRPPLPAPTDISSADNTSALGVSDDTATNISHRTDKTHWTIPEDGSPVTITTKRADKKKDSSTSLLIEYFEGNQNGSSPTSRPSLRVRVTPSASRRSKQGRDHIQISETNRKGRPSAVRRISLPSGDNESIEISSGSDVSSTRPPVEVEVLHDQTDYSDLGTQSNLSRVIVPPSDISSMPPDSLMDMSTSRLYSPKKRRSAEKEQVTTRDTLKAPSRSRSRSGSKERITQRVMEKLQKDPGVRIRESSSRRKGSVGSERSSRSRSVSKELLAEEYRSSKSRSSKVRDDKEPNLHPSEISTVSSRSAVSSSSINNPKLLNAVEDAIKKLILPELNAVKEEQRAMKNRQKFEDMSGSRSSVTSSRRDEERRVSKSSSLPSVAGRKPDIIADDKGVIHTEGSERRRTSRRSSRDSVSERSSDTAVRDSHGRRRSSGSKKHSKEGLMAGAAAAALVGLGGAAALKHHSSSSTLDKDRKKRRSKSQSRSRAASVTENHTEEHSGHRFVEDTSEIPPLPMQSTLSSDVTRDSLRSEVFTDRPSSRSSRRTATPTRELREVARRSPREMRSPVTRQSLKSPFTEEHHEEFSQHNTIPDGVYEDDEDHSHSGLAATGLGAAAAAATAAALHHRHSREHLKTPTRNLSPVQSDSSLRRSSIEIAEHPRVRSIRSTHSLSSERKGRKSASPPVSGASSPSAHLGKKRPDGINLERGFEILPEDEYSPETPRGDDLDQWLEREHAQNDMYRKEIEGDSVINSDLGHHRDTMYTDNSYVTEDHSGLESSGLEQDLQYVGSKPRYVHTPPAAESAVASLQDPSNISIHSSVKSSPLRPGHSLQTDTFRDREAFSPGRGTLASDQEAYQGPPESRGFGDSKQRWEAIRDRAMAMTTRVESPAQSETRSIDDRPVISGTYVPIPGDIPEIGFGHDDEDDVITNPSILSGKLGEGLGGMSSYEPTPNMEQHDSHRLRNVALAGTGAAVAAAGLGVAIGGTPENRAKYYQPSVEELEDEELMESRDIAAERPLQPRFNNSPTQRDEGYISAMSPIPNPIPQRDIDDYDMQFDDEAEEENPFMTQKHLRHESGLSHGMASPLYDSATGKGMDRIQSKDIIALMDHLHVRDGQKNAVDTEILTSLVRTAAEMRNNFAEMKRYIAEQDRIIMSHAQRSHDTTVQRVISGPRPMPTGSPRTPRRSIDENEDPSAKKKNVFRRAFKGLSMRSTNDLGKIEDMLMTLLSEVEGLKEAQALSQSQPPTQTASLNSYEHLRAVPDPGYEPEGRAGTNSSPAQSGHLSNPSSRQLTGMHSGYDARRGSDGNRISTVLEGDEDAEEMYAPRDDQYAVRSLGTPPKFGQRDVGLETPPEQTGQFQSYEPTPKTDKSRGKHKSGSSIFNKISRWSKTTASSVPDNSARNSAQKKEQRPYSAASRSGSNLDEYNYELDQDDRMPSQGSLVDDRYAMTGAHRGGSPLVPEDDFDEDDYDYDDHDYRRNSQDPKYQVHRNSQNMVHPQPKPGPTFLHRNNLESQAMEFQNPPTPDADRWGSAPTLAANRSRFSADSGMQRLSPLQSEDGDSQHSASEEVQHYRSARVPDDGPLVPPKIPFQSSEQSYSLYGVPMMNSGMHIASPLEPIEEVRKSLETDRSSTRYDMTPSPRPTGSSSLNRRPTGPRDMPRSGSAASKRKPVPQPPDSPVSYETYRTSLDGSETF</sequence>
<reference evidence="2" key="1">
    <citation type="journal article" date="2020" name="Stud. Mycol.">
        <title>101 Dothideomycetes genomes: a test case for predicting lifestyles and emergence of pathogens.</title>
        <authorList>
            <person name="Haridas S."/>
            <person name="Albert R."/>
            <person name="Binder M."/>
            <person name="Bloem J."/>
            <person name="Labutti K."/>
            <person name="Salamov A."/>
            <person name="Andreopoulos B."/>
            <person name="Baker S."/>
            <person name="Barry K."/>
            <person name="Bills G."/>
            <person name="Bluhm B."/>
            <person name="Cannon C."/>
            <person name="Castanera R."/>
            <person name="Culley D."/>
            <person name="Daum C."/>
            <person name="Ezra D."/>
            <person name="Gonzalez J."/>
            <person name="Henrissat B."/>
            <person name="Kuo A."/>
            <person name="Liang C."/>
            <person name="Lipzen A."/>
            <person name="Lutzoni F."/>
            <person name="Magnuson J."/>
            <person name="Mondo S."/>
            <person name="Nolan M."/>
            <person name="Ohm R."/>
            <person name="Pangilinan J."/>
            <person name="Park H.-J."/>
            <person name="Ramirez L."/>
            <person name="Alfaro M."/>
            <person name="Sun H."/>
            <person name="Tritt A."/>
            <person name="Yoshinaga Y."/>
            <person name="Zwiers L.-H."/>
            <person name="Turgeon B."/>
            <person name="Goodwin S."/>
            <person name="Spatafora J."/>
            <person name="Crous P."/>
            <person name="Grigoriev I."/>
        </authorList>
    </citation>
    <scope>NUCLEOTIDE SEQUENCE</scope>
    <source>
        <strain evidence="2">CBS 115976</strain>
    </source>
</reference>
<feature type="compositionally biased region" description="Low complexity" evidence="1">
    <location>
        <begin position="136"/>
        <end position="146"/>
    </location>
</feature>
<feature type="compositionally biased region" description="Low complexity" evidence="1">
    <location>
        <begin position="301"/>
        <end position="316"/>
    </location>
</feature>
<feature type="compositionally biased region" description="Basic and acidic residues" evidence="1">
    <location>
        <begin position="349"/>
        <end position="358"/>
    </location>
</feature>
<feature type="compositionally biased region" description="Polar residues" evidence="1">
    <location>
        <begin position="77"/>
        <end position="88"/>
    </location>
</feature>
<evidence type="ECO:0000313" key="3">
    <source>
        <dbReference type="Proteomes" id="UP000799302"/>
    </source>
</evidence>
<feature type="compositionally biased region" description="Polar residues" evidence="1">
    <location>
        <begin position="639"/>
        <end position="650"/>
    </location>
</feature>
<feature type="compositionally biased region" description="Acidic residues" evidence="1">
    <location>
        <begin position="1463"/>
        <end position="1476"/>
    </location>
</feature>
<dbReference type="EMBL" id="MU004244">
    <property type="protein sequence ID" value="KAF2663717.1"/>
    <property type="molecule type" value="Genomic_DNA"/>
</dbReference>
<feature type="region of interest" description="Disordered" evidence="1">
    <location>
        <begin position="1"/>
        <end position="320"/>
    </location>
</feature>
<feature type="compositionally biased region" description="Basic and acidic residues" evidence="1">
    <location>
        <begin position="527"/>
        <end position="542"/>
    </location>
</feature>
<feature type="compositionally biased region" description="Polar residues" evidence="1">
    <location>
        <begin position="1380"/>
        <end position="1406"/>
    </location>
</feature>
<gene>
    <name evidence="2" type="ORF">BT63DRAFT_110640</name>
</gene>
<feature type="compositionally biased region" description="Low complexity" evidence="1">
    <location>
        <begin position="177"/>
        <end position="195"/>
    </location>
</feature>
<dbReference type="PANTHER" id="PTHR42105:SF1">
    <property type="entry name" value="TRANSALDOLASE"/>
    <property type="match status" value="1"/>
</dbReference>
<feature type="compositionally biased region" description="Basic residues" evidence="1">
    <location>
        <begin position="431"/>
        <end position="443"/>
    </location>
</feature>
<feature type="compositionally biased region" description="Polar residues" evidence="1">
    <location>
        <begin position="1355"/>
        <end position="1365"/>
    </location>
</feature>
<feature type="compositionally biased region" description="Basic and acidic residues" evidence="1">
    <location>
        <begin position="651"/>
        <end position="664"/>
    </location>
</feature>
<feature type="compositionally biased region" description="Basic and acidic residues" evidence="1">
    <location>
        <begin position="497"/>
        <end position="509"/>
    </location>
</feature>
<organism evidence="2 3">
    <name type="scientific">Microthyrium microscopicum</name>
    <dbReference type="NCBI Taxonomy" id="703497"/>
    <lineage>
        <taxon>Eukaryota</taxon>
        <taxon>Fungi</taxon>
        <taxon>Dikarya</taxon>
        <taxon>Ascomycota</taxon>
        <taxon>Pezizomycotina</taxon>
        <taxon>Dothideomycetes</taxon>
        <taxon>Dothideomycetes incertae sedis</taxon>
        <taxon>Microthyriales</taxon>
        <taxon>Microthyriaceae</taxon>
        <taxon>Microthyrium</taxon>
    </lineage>
</organism>
<feature type="region of interest" description="Disordered" evidence="1">
    <location>
        <begin position="818"/>
        <end position="874"/>
    </location>
</feature>
<feature type="compositionally biased region" description="Basic and acidic residues" evidence="1">
    <location>
        <begin position="554"/>
        <end position="568"/>
    </location>
</feature>
<feature type="compositionally biased region" description="Basic and acidic residues" evidence="1">
    <location>
        <begin position="206"/>
        <end position="217"/>
    </location>
</feature>
<feature type="region of interest" description="Disordered" evidence="1">
    <location>
        <begin position="349"/>
        <end position="447"/>
    </location>
</feature>
<feature type="region of interest" description="Disordered" evidence="1">
    <location>
        <begin position="1607"/>
        <end position="1697"/>
    </location>
</feature>
<dbReference type="Proteomes" id="UP000799302">
    <property type="component" value="Unassembled WGS sequence"/>
</dbReference>
<feature type="compositionally biased region" description="Basic residues" evidence="1">
    <location>
        <begin position="478"/>
        <end position="487"/>
    </location>
</feature>
<keyword evidence="3" id="KW-1185">Reference proteome</keyword>
<feature type="compositionally biased region" description="Polar residues" evidence="1">
    <location>
        <begin position="1686"/>
        <end position="1697"/>
    </location>
</feature>
<feature type="compositionally biased region" description="Basic and acidic residues" evidence="1">
    <location>
        <begin position="228"/>
        <end position="254"/>
    </location>
</feature>
<feature type="compositionally biased region" description="Polar residues" evidence="1">
    <location>
        <begin position="15"/>
        <end position="36"/>
    </location>
</feature>
<feature type="compositionally biased region" description="Polar residues" evidence="1">
    <location>
        <begin position="1275"/>
        <end position="1296"/>
    </location>
</feature>
<evidence type="ECO:0000256" key="1">
    <source>
        <dbReference type="SAM" id="MobiDB-lite"/>
    </source>
</evidence>
<feature type="compositionally biased region" description="Basic and acidic residues" evidence="1">
    <location>
        <begin position="387"/>
        <end position="430"/>
    </location>
</feature>
<feature type="compositionally biased region" description="Basic and acidic residues" evidence="1">
    <location>
        <begin position="104"/>
        <end position="116"/>
    </location>
</feature>
<feature type="compositionally biased region" description="Basic and acidic residues" evidence="1">
    <location>
        <begin position="1568"/>
        <end position="1582"/>
    </location>
</feature>
<protein>
    <submittedName>
        <fullName evidence="2">Uncharacterized protein</fullName>
    </submittedName>
</protein>
<feature type="region of interest" description="Disordered" evidence="1">
    <location>
        <begin position="1262"/>
        <end position="1594"/>
    </location>
</feature>
<feature type="compositionally biased region" description="Low complexity" evidence="1">
    <location>
        <begin position="683"/>
        <end position="696"/>
    </location>
</feature>
<feature type="compositionally biased region" description="Low complexity" evidence="1">
    <location>
        <begin position="543"/>
        <end position="553"/>
    </location>
</feature>
<accession>A0A6A6TX29</accession>
<proteinExistence type="predicted"/>
<feature type="region of interest" description="Disordered" evidence="1">
    <location>
        <begin position="1162"/>
        <end position="1203"/>
    </location>
</feature>
<feature type="compositionally biased region" description="Basic and acidic residues" evidence="1">
    <location>
        <begin position="580"/>
        <end position="589"/>
    </location>
</feature>
<dbReference type="PANTHER" id="PTHR42105">
    <property type="entry name" value="DIM2-ASSOCIATED PROTEIN 1"/>
    <property type="match status" value="1"/>
</dbReference>
<feature type="region of interest" description="Disordered" evidence="1">
    <location>
        <begin position="464"/>
        <end position="707"/>
    </location>
</feature>
<evidence type="ECO:0000313" key="2">
    <source>
        <dbReference type="EMBL" id="KAF2663717.1"/>
    </source>
</evidence>